<feature type="transmembrane region" description="Helical" evidence="2">
    <location>
        <begin position="106"/>
        <end position="125"/>
    </location>
</feature>
<dbReference type="Pfam" id="PF01476">
    <property type="entry name" value="LysM"/>
    <property type="match status" value="1"/>
</dbReference>
<feature type="region of interest" description="Disordered" evidence="1">
    <location>
        <begin position="145"/>
        <end position="172"/>
    </location>
</feature>
<keyword evidence="2" id="KW-1133">Transmembrane helix</keyword>
<feature type="transmembrane region" description="Helical" evidence="2">
    <location>
        <begin position="20"/>
        <end position="41"/>
    </location>
</feature>
<feature type="transmembrane region" description="Helical" evidence="2">
    <location>
        <begin position="61"/>
        <end position="85"/>
    </location>
</feature>
<dbReference type="AlphaFoldDB" id="A0A1I1BFA7"/>
<dbReference type="Proteomes" id="UP000199113">
    <property type="component" value="Unassembled WGS sequence"/>
</dbReference>
<reference evidence="5" key="1">
    <citation type="submission" date="2016-10" db="EMBL/GenBank/DDBJ databases">
        <authorList>
            <person name="Varghese N."/>
            <person name="Submissions S."/>
        </authorList>
    </citation>
    <scope>NUCLEOTIDE SEQUENCE [LARGE SCALE GENOMIC DNA]</scope>
    <source>
        <strain evidence="5">CGMCC 1.10697</strain>
    </source>
</reference>
<protein>
    <submittedName>
        <fullName evidence="4">LysM domain-containing protein</fullName>
    </submittedName>
</protein>
<evidence type="ECO:0000256" key="1">
    <source>
        <dbReference type="SAM" id="MobiDB-lite"/>
    </source>
</evidence>
<keyword evidence="2" id="KW-0472">Membrane</keyword>
<dbReference type="STRING" id="748909.SAMN05192575_11916"/>
<dbReference type="PANTHER" id="PTHR34700:SF4">
    <property type="entry name" value="PHAGE-LIKE ELEMENT PBSX PROTEIN XKDP"/>
    <property type="match status" value="1"/>
</dbReference>
<dbReference type="SUPFAM" id="SSF54106">
    <property type="entry name" value="LysM domain"/>
    <property type="match status" value="1"/>
</dbReference>
<evidence type="ECO:0000256" key="2">
    <source>
        <dbReference type="SAM" id="Phobius"/>
    </source>
</evidence>
<dbReference type="PANTHER" id="PTHR34700">
    <property type="entry name" value="POTASSIUM BINDING PROTEIN KBP"/>
    <property type="match status" value="1"/>
</dbReference>
<dbReference type="CDD" id="cd00118">
    <property type="entry name" value="LysM"/>
    <property type="match status" value="1"/>
</dbReference>
<evidence type="ECO:0000313" key="4">
    <source>
        <dbReference type="EMBL" id="SFB49049.1"/>
    </source>
</evidence>
<gene>
    <name evidence="4" type="ORF">SAMN05192575_11916</name>
</gene>
<accession>A0A1I1BFA7</accession>
<dbReference type="PROSITE" id="PS51782">
    <property type="entry name" value="LYSM"/>
    <property type="match status" value="1"/>
</dbReference>
<proteinExistence type="predicted"/>
<evidence type="ECO:0000313" key="5">
    <source>
        <dbReference type="Proteomes" id="UP000199113"/>
    </source>
</evidence>
<keyword evidence="2" id="KW-0812">Transmembrane</keyword>
<dbReference type="EMBL" id="FOKC01000019">
    <property type="protein sequence ID" value="SFB49049.1"/>
    <property type="molecule type" value="Genomic_DNA"/>
</dbReference>
<evidence type="ECO:0000259" key="3">
    <source>
        <dbReference type="PROSITE" id="PS51782"/>
    </source>
</evidence>
<name>A0A1I1BFA7_9ACTN</name>
<dbReference type="SMART" id="SM00257">
    <property type="entry name" value="LysM"/>
    <property type="match status" value="1"/>
</dbReference>
<dbReference type="InterPro" id="IPR018392">
    <property type="entry name" value="LysM"/>
</dbReference>
<organism evidence="4 5">
    <name type="scientific">Nocardioides alpinus</name>
    <dbReference type="NCBI Taxonomy" id="748909"/>
    <lineage>
        <taxon>Bacteria</taxon>
        <taxon>Bacillati</taxon>
        <taxon>Actinomycetota</taxon>
        <taxon>Actinomycetes</taxon>
        <taxon>Propionibacteriales</taxon>
        <taxon>Nocardioidaceae</taxon>
        <taxon>Nocardioides</taxon>
    </lineage>
</organism>
<dbReference type="InterPro" id="IPR036779">
    <property type="entry name" value="LysM_dom_sf"/>
</dbReference>
<dbReference type="Gene3D" id="3.10.350.10">
    <property type="entry name" value="LysM domain"/>
    <property type="match status" value="1"/>
</dbReference>
<dbReference type="InterPro" id="IPR052196">
    <property type="entry name" value="Bact_Kbp"/>
</dbReference>
<feature type="domain" description="LysM" evidence="3">
    <location>
        <begin position="171"/>
        <end position="224"/>
    </location>
</feature>
<sequence length="236" mass="24355">MKQTHANERFDVSRGNSIRAWRPVVVWCSVTAAASATAVAVPDAWAGARRAQGPDGVADLLVAVCGTGLALALAWLWVITTLTVAGLLAGTARTAENHTGGATHRLVLLACGVAVVAGTGVPAMATGGDGRDLLVGLTLPERAVAPPQQHRPAASADHVEPAARTAPTAPDTYVVRPGDSLWSIAAAHPGQGDLDSRWRAIWQTNHGVVGDDPDLIIPGQALRLPPTHDPSSDGDR</sequence>
<feature type="compositionally biased region" description="Low complexity" evidence="1">
    <location>
        <begin position="162"/>
        <end position="172"/>
    </location>
</feature>